<dbReference type="Proteomes" id="UP000228945">
    <property type="component" value="Chromosome"/>
</dbReference>
<sequence>MRFAHVSDIHFGGENVAAVAACRDWIADQAPDLVLITGDLTREGLQAEFQAARAWVDSLSAPVLVVPGNHDTPYFDLAKRLFAPWRRYERYFGPVPEEADQLDGLAIARINTARGVQLRANWSKGAISARQAGAAVRALAAAPEGALRVAACHHPLIEMVGAPMSGKVHGGRAAAAVFARGGVDLVLTGHVHAPFVLPFSGGDGRTWAVGAGTLSVRERGVPAGFNCIEAEADGVTCTALTWTGSRFEPWRTWRLDRRVG</sequence>
<evidence type="ECO:0000313" key="6">
    <source>
        <dbReference type="EMBL" id="ATQ44819.1"/>
    </source>
</evidence>
<dbReference type="PANTHER" id="PTHR42988">
    <property type="entry name" value="PHOSPHOHYDROLASE"/>
    <property type="match status" value="1"/>
</dbReference>
<evidence type="ECO:0000259" key="5">
    <source>
        <dbReference type="Pfam" id="PF00149"/>
    </source>
</evidence>
<keyword evidence="1" id="KW-0479">Metal-binding</keyword>
<evidence type="ECO:0000256" key="4">
    <source>
        <dbReference type="ARBA" id="ARBA00025742"/>
    </source>
</evidence>
<keyword evidence="3" id="KW-0408">Iron</keyword>
<dbReference type="InterPro" id="IPR050884">
    <property type="entry name" value="CNP_phosphodiesterase-III"/>
</dbReference>
<evidence type="ECO:0000256" key="1">
    <source>
        <dbReference type="ARBA" id="ARBA00022723"/>
    </source>
</evidence>
<feature type="domain" description="Calcineurin-like phosphoesterase" evidence="5">
    <location>
        <begin position="1"/>
        <end position="194"/>
    </location>
</feature>
<name>A0A2D2B3H7_9CAUL</name>
<proteinExistence type="inferred from homology"/>
<keyword evidence="2" id="KW-0378">Hydrolase</keyword>
<dbReference type="AlphaFoldDB" id="A0A2D2B3H7"/>
<dbReference type="SUPFAM" id="SSF56300">
    <property type="entry name" value="Metallo-dependent phosphatases"/>
    <property type="match status" value="1"/>
</dbReference>
<comment type="similarity">
    <text evidence="4">Belongs to the cyclic nucleotide phosphodiesterase class-III family.</text>
</comment>
<organism evidence="6 7">
    <name type="scientific">Caulobacter mirabilis</name>
    <dbReference type="NCBI Taxonomy" id="69666"/>
    <lineage>
        <taxon>Bacteria</taxon>
        <taxon>Pseudomonadati</taxon>
        <taxon>Pseudomonadota</taxon>
        <taxon>Alphaproteobacteria</taxon>
        <taxon>Caulobacterales</taxon>
        <taxon>Caulobacteraceae</taxon>
        <taxon>Caulobacter</taxon>
    </lineage>
</organism>
<dbReference type="OrthoDB" id="651281at2"/>
<dbReference type="KEGG" id="cmb:CSW64_00290"/>
<dbReference type="Gene3D" id="3.60.21.10">
    <property type="match status" value="1"/>
</dbReference>
<dbReference type="InterPro" id="IPR004843">
    <property type="entry name" value="Calcineurin-like_PHP"/>
</dbReference>
<dbReference type="GO" id="GO:0046872">
    <property type="term" value="F:metal ion binding"/>
    <property type="evidence" value="ECO:0007669"/>
    <property type="project" value="UniProtKB-KW"/>
</dbReference>
<dbReference type="InterPro" id="IPR029052">
    <property type="entry name" value="Metallo-depent_PP-like"/>
</dbReference>
<protein>
    <submittedName>
        <fullName evidence="6">Metallophosphoesterase</fullName>
    </submittedName>
</protein>
<gene>
    <name evidence="6" type="ORF">CSW64_00290</name>
</gene>
<dbReference type="EMBL" id="CP024201">
    <property type="protein sequence ID" value="ATQ44819.1"/>
    <property type="molecule type" value="Genomic_DNA"/>
</dbReference>
<reference evidence="6 7" key="1">
    <citation type="submission" date="2017-10" db="EMBL/GenBank/DDBJ databases">
        <title>Genome sequence of Caulobacter mirabilis FWC38.</title>
        <authorList>
            <person name="Fiebig A."/>
            <person name="Crosson S."/>
        </authorList>
    </citation>
    <scope>NUCLEOTIDE SEQUENCE [LARGE SCALE GENOMIC DNA]</scope>
    <source>
        <strain evidence="6 7">FWC 38</strain>
    </source>
</reference>
<keyword evidence="7" id="KW-1185">Reference proteome</keyword>
<dbReference type="Pfam" id="PF00149">
    <property type="entry name" value="Metallophos"/>
    <property type="match status" value="1"/>
</dbReference>
<evidence type="ECO:0000256" key="2">
    <source>
        <dbReference type="ARBA" id="ARBA00022801"/>
    </source>
</evidence>
<dbReference type="GO" id="GO:0016787">
    <property type="term" value="F:hydrolase activity"/>
    <property type="evidence" value="ECO:0007669"/>
    <property type="project" value="UniProtKB-KW"/>
</dbReference>
<evidence type="ECO:0000256" key="3">
    <source>
        <dbReference type="ARBA" id="ARBA00023004"/>
    </source>
</evidence>
<evidence type="ECO:0000313" key="7">
    <source>
        <dbReference type="Proteomes" id="UP000228945"/>
    </source>
</evidence>
<accession>A0A2D2B3H7</accession>
<dbReference type="PANTHER" id="PTHR42988:SF2">
    <property type="entry name" value="CYCLIC NUCLEOTIDE PHOSPHODIESTERASE CBUA0032-RELATED"/>
    <property type="match status" value="1"/>
</dbReference>